<keyword evidence="3" id="KW-1185">Reference proteome</keyword>
<accession>A0A1M7ZK97</accession>
<protein>
    <submittedName>
        <fullName evidence="2">Putative ABC exporter</fullName>
    </submittedName>
</protein>
<name>A0A1M7ZK97_9BACT</name>
<dbReference type="STRING" id="1073327.SAMN04488108_3988"/>
<keyword evidence="1" id="KW-0812">Transmembrane</keyword>
<dbReference type="EMBL" id="FRXN01000007">
    <property type="protein sequence ID" value="SHO65324.1"/>
    <property type="molecule type" value="Genomic_DNA"/>
</dbReference>
<evidence type="ECO:0000313" key="2">
    <source>
        <dbReference type="EMBL" id="SHO65324.1"/>
    </source>
</evidence>
<proteinExistence type="predicted"/>
<feature type="transmembrane region" description="Helical" evidence="1">
    <location>
        <begin position="72"/>
        <end position="94"/>
    </location>
</feature>
<feature type="transmembrane region" description="Helical" evidence="1">
    <location>
        <begin position="21"/>
        <end position="43"/>
    </location>
</feature>
<dbReference type="Proteomes" id="UP000184609">
    <property type="component" value="Unassembled WGS sequence"/>
</dbReference>
<keyword evidence="1" id="KW-1133">Transmembrane helix</keyword>
<evidence type="ECO:0000313" key="3">
    <source>
        <dbReference type="Proteomes" id="UP000184609"/>
    </source>
</evidence>
<dbReference type="Pfam" id="PF16962">
    <property type="entry name" value="ABC_export"/>
    <property type="match status" value="1"/>
</dbReference>
<sequence>MYEIKLLLRKDLWILKNNLLLILRNPLRLIPYAVLVGYFFFIYSMRMKRRDEDGLSDQIPEFDVHGLPQVDFALQNILGGITVLALGFLIYQLYRAT</sequence>
<organism evidence="2 3">
    <name type="scientific">Algoriphagus zhangzhouensis</name>
    <dbReference type="NCBI Taxonomy" id="1073327"/>
    <lineage>
        <taxon>Bacteria</taxon>
        <taxon>Pseudomonadati</taxon>
        <taxon>Bacteroidota</taxon>
        <taxon>Cytophagia</taxon>
        <taxon>Cytophagales</taxon>
        <taxon>Cyclobacteriaceae</taxon>
        <taxon>Algoriphagus</taxon>
    </lineage>
</organism>
<gene>
    <name evidence="2" type="ORF">SAMN04488108_3988</name>
</gene>
<dbReference type="InterPro" id="IPR031584">
    <property type="entry name" value="Put_ABC_export"/>
</dbReference>
<dbReference type="AlphaFoldDB" id="A0A1M7ZK97"/>
<keyword evidence="1" id="KW-0472">Membrane</keyword>
<evidence type="ECO:0000256" key="1">
    <source>
        <dbReference type="SAM" id="Phobius"/>
    </source>
</evidence>
<reference evidence="3" key="1">
    <citation type="submission" date="2016-12" db="EMBL/GenBank/DDBJ databases">
        <authorList>
            <person name="Varghese N."/>
            <person name="Submissions S."/>
        </authorList>
    </citation>
    <scope>NUCLEOTIDE SEQUENCE [LARGE SCALE GENOMIC DNA]</scope>
    <source>
        <strain evidence="3">DSM 25035</strain>
    </source>
</reference>